<dbReference type="RefSeq" id="WP_114409376.1">
    <property type="nucleotide sequence ID" value="NZ_QOWE01000030.1"/>
</dbReference>
<gene>
    <name evidence="1" type="ORF">DUE52_27865</name>
</gene>
<proteinExistence type="predicted"/>
<dbReference type="OrthoDB" id="956865at2"/>
<dbReference type="AlphaFoldDB" id="A0A368JHL0"/>
<name>A0A368JHL0_9BACT</name>
<organism evidence="1 2">
    <name type="scientific">Larkinella punicea</name>
    <dbReference type="NCBI Taxonomy" id="2315727"/>
    <lineage>
        <taxon>Bacteria</taxon>
        <taxon>Pseudomonadati</taxon>
        <taxon>Bacteroidota</taxon>
        <taxon>Cytophagia</taxon>
        <taxon>Cytophagales</taxon>
        <taxon>Spirosomataceae</taxon>
        <taxon>Larkinella</taxon>
    </lineage>
</organism>
<dbReference type="EMBL" id="QOWE01000030">
    <property type="protein sequence ID" value="RCR66174.1"/>
    <property type="molecule type" value="Genomic_DNA"/>
</dbReference>
<evidence type="ECO:0000313" key="2">
    <source>
        <dbReference type="Proteomes" id="UP000253383"/>
    </source>
</evidence>
<evidence type="ECO:0000313" key="1">
    <source>
        <dbReference type="EMBL" id="RCR66174.1"/>
    </source>
</evidence>
<reference evidence="1 2" key="1">
    <citation type="submission" date="2018-07" db="EMBL/GenBank/DDBJ databases">
        <title>Genome analysis of Larkinella rosea.</title>
        <authorList>
            <person name="Zhou Z."/>
            <person name="Wang G."/>
        </authorList>
    </citation>
    <scope>NUCLEOTIDE SEQUENCE [LARGE SCALE GENOMIC DNA]</scope>
    <source>
        <strain evidence="2">zzj9</strain>
    </source>
</reference>
<keyword evidence="2" id="KW-1185">Reference proteome</keyword>
<protein>
    <recommendedName>
        <fullName evidence="3">Lipocalin-like domain-containing protein</fullName>
    </recommendedName>
</protein>
<accession>A0A368JHL0</accession>
<dbReference type="Proteomes" id="UP000253383">
    <property type="component" value="Unassembled WGS sequence"/>
</dbReference>
<sequence length="142" mass="16036">MKLLILFALILTLSTSCDRSKREASPSDWLYRKWELVETKSGTENWKPVSYVWQIEFRSDGGILYHNTKPPCCSPVRFERDQQTLKVTELYGGPGCEYVDCASPSELKLVALTANELIVENVFGSSYPAGQYVMKYKPASGL</sequence>
<evidence type="ECO:0008006" key="3">
    <source>
        <dbReference type="Google" id="ProtNLM"/>
    </source>
</evidence>
<comment type="caution">
    <text evidence="1">The sequence shown here is derived from an EMBL/GenBank/DDBJ whole genome shotgun (WGS) entry which is preliminary data.</text>
</comment>
<dbReference type="PROSITE" id="PS51257">
    <property type="entry name" value="PROKAR_LIPOPROTEIN"/>
    <property type="match status" value="1"/>
</dbReference>